<feature type="transmembrane region" description="Helical" evidence="6">
    <location>
        <begin position="68"/>
        <end position="90"/>
    </location>
</feature>
<name>A8NGC8_COPC7</name>
<feature type="transmembrane region" description="Helical" evidence="6">
    <location>
        <begin position="271"/>
        <end position="297"/>
    </location>
</feature>
<gene>
    <name evidence="8" type="ORF">CC1G_05107</name>
</gene>
<dbReference type="SUPFAM" id="SSF103473">
    <property type="entry name" value="MFS general substrate transporter"/>
    <property type="match status" value="1"/>
</dbReference>
<dbReference type="EMBL" id="AACS02000002">
    <property type="protein sequence ID" value="EAU88341.2"/>
    <property type="molecule type" value="Genomic_DNA"/>
</dbReference>
<dbReference type="RefSeq" id="XP_001833407.2">
    <property type="nucleotide sequence ID" value="XM_001833355.2"/>
</dbReference>
<evidence type="ECO:0000256" key="1">
    <source>
        <dbReference type="ARBA" id="ARBA00004141"/>
    </source>
</evidence>
<dbReference type="eggNOG" id="KOG2615">
    <property type="taxonomic scope" value="Eukaryota"/>
</dbReference>
<comment type="subcellular location">
    <subcellularLocation>
        <location evidence="1">Membrane</location>
        <topology evidence="1">Multi-pass membrane protein</topology>
    </subcellularLocation>
</comment>
<dbReference type="InParanoid" id="A8NGC8"/>
<feature type="transmembrane region" description="Helical" evidence="6">
    <location>
        <begin position="409"/>
        <end position="429"/>
    </location>
</feature>
<dbReference type="VEuPathDB" id="FungiDB:CC1G_05107"/>
<feature type="transmembrane region" description="Helical" evidence="6">
    <location>
        <begin position="367"/>
        <end position="388"/>
    </location>
</feature>
<dbReference type="InterPro" id="IPR020846">
    <property type="entry name" value="MFS_dom"/>
</dbReference>
<dbReference type="PANTHER" id="PTHR23504:SF15">
    <property type="entry name" value="MAJOR FACILITATOR SUPERFAMILY (MFS) PROFILE DOMAIN-CONTAINING PROTEIN"/>
    <property type="match status" value="1"/>
</dbReference>
<keyword evidence="4 6" id="KW-1133">Transmembrane helix</keyword>
<accession>A8NGC8</accession>
<dbReference type="PANTHER" id="PTHR23504">
    <property type="entry name" value="MAJOR FACILITATOR SUPERFAMILY DOMAIN-CONTAINING PROTEIN 10"/>
    <property type="match status" value="1"/>
</dbReference>
<dbReference type="InterPro" id="IPR036259">
    <property type="entry name" value="MFS_trans_sf"/>
</dbReference>
<dbReference type="CDD" id="cd17330">
    <property type="entry name" value="MFS_SLC46_TetA_like"/>
    <property type="match status" value="1"/>
</dbReference>
<feature type="transmembrane region" description="Helical" evidence="6">
    <location>
        <begin position="126"/>
        <end position="147"/>
    </location>
</feature>
<dbReference type="Proteomes" id="UP000001861">
    <property type="component" value="Unassembled WGS sequence"/>
</dbReference>
<dbReference type="OrthoDB" id="419616at2759"/>
<dbReference type="PRINTS" id="PR01035">
    <property type="entry name" value="TCRTETA"/>
</dbReference>
<keyword evidence="2" id="KW-0813">Transport</keyword>
<feature type="transmembrane region" description="Helical" evidence="6">
    <location>
        <begin position="340"/>
        <end position="361"/>
    </location>
</feature>
<organism evidence="8 9">
    <name type="scientific">Coprinopsis cinerea (strain Okayama-7 / 130 / ATCC MYA-4618 / FGSC 9003)</name>
    <name type="common">Inky cap fungus</name>
    <name type="synonym">Hormographiella aspergillata</name>
    <dbReference type="NCBI Taxonomy" id="240176"/>
    <lineage>
        <taxon>Eukaryota</taxon>
        <taxon>Fungi</taxon>
        <taxon>Dikarya</taxon>
        <taxon>Basidiomycota</taxon>
        <taxon>Agaricomycotina</taxon>
        <taxon>Agaricomycetes</taxon>
        <taxon>Agaricomycetidae</taxon>
        <taxon>Agaricales</taxon>
        <taxon>Agaricineae</taxon>
        <taxon>Psathyrellaceae</taxon>
        <taxon>Coprinopsis</taxon>
    </lineage>
</organism>
<evidence type="ECO:0000313" key="8">
    <source>
        <dbReference type="EMBL" id="EAU88341.2"/>
    </source>
</evidence>
<feature type="transmembrane region" description="Helical" evidence="6">
    <location>
        <begin position="102"/>
        <end position="120"/>
    </location>
</feature>
<dbReference type="OMA" id="LYGLCWP"/>
<evidence type="ECO:0000256" key="3">
    <source>
        <dbReference type="ARBA" id="ARBA00022692"/>
    </source>
</evidence>
<feature type="domain" description="Major facilitator superfamily (MFS) profile" evidence="7">
    <location>
        <begin position="1"/>
        <end position="463"/>
    </location>
</feature>
<dbReference type="Gene3D" id="1.20.1250.20">
    <property type="entry name" value="MFS general substrate transporter like domains"/>
    <property type="match status" value="1"/>
</dbReference>
<dbReference type="InterPro" id="IPR001958">
    <property type="entry name" value="Tet-R_TetA/multi-R_MdtG-like"/>
</dbReference>
<proteinExistence type="predicted"/>
<reference evidence="8 9" key="1">
    <citation type="journal article" date="2010" name="Proc. Natl. Acad. Sci. U.S.A.">
        <title>Insights into evolution of multicellular fungi from the assembled chromosomes of the mushroom Coprinopsis cinerea (Coprinus cinereus).</title>
        <authorList>
            <person name="Stajich J.E."/>
            <person name="Wilke S.K."/>
            <person name="Ahren D."/>
            <person name="Au C.H."/>
            <person name="Birren B.W."/>
            <person name="Borodovsky M."/>
            <person name="Burns C."/>
            <person name="Canback B."/>
            <person name="Casselton L.A."/>
            <person name="Cheng C.K."/>
            <person name="Deng J."/>
            <person name="Dietrich F.S."/>
            <person name="Fargo D.C."/>
            <person name="Farman M.L."/>
            <person name="Gathman A.C."/>
            <person name="Goldberg J."/>
            <person name="Guigo R."/>
            <person name="Hoegger P.J."/>
            <person name="Hooker J.B."/>
            <person name="Huggins A."/>
            <person name="James T.Y."/>
            <person name="Kamada T."/>
            <person name="Kilaru S."/>
            <person name="Kodira C."/>
            <person name="Kues U."/>
            <person name="Kupfer D."/>
            <person name="Kwan H.S."/>
            <person name="Lomsadze A."/>
            <person name="Li W."/>
            <person name="Lilly W.W."/>
            <person name="Ma L.J."/>
            <person name="Mackey A.J."/>
            <person name="Manning G."/>
            <person name="Martin F."/>
            <person name="Muraguchi H."/>
            <person name="Natvig D.O."/>
            <person name="Palmerini H."/>
            <person name="Ramesh M.A."/>
            <person name="Rehmeyer C.J."/>
            <person name="Roe B.A."/>
            <person name="Shenoy N."/>
            <person name="Stanke M."/>
            <person name="Ter-Hovhannisyan V."/>
            <person name="Tunlid A."/>
            <person name="Velagapudi R."/>
            <person name="Vision T.J."/>
            <person name="Zeng Q."/>
            <person name="Zolan M.E."/>
            <person name="Pukkila P.J."/>
        </authorList>
    </citation>
    <scope>NUCLEOTIDE SEQUENCE [LARGE SCALE GENOMIC DNA]</scope>
    <source>
        <strain evidence="9">Okayama-7 / 130 / ATCC MYA-4618 / FGSC 9003</strain>
    </source>
</reference>
<dbReference type="GO" id="GO:0022857">
    <property type="term" value="F:transmembrane transporter activity"/>
    <property type="evidence" value="ECO:0007669"/>
    <property type="project" value="InterPro"/>
</dbReference>
<evidence type="ECO:0000256" key="4">
    <source>
        <dbReference type="ARBA" id="ARBA00022989"/>
    </source>
</evidence>
<feature type="transmembrane region" description="Helical" evidence="6">
    <location>
        <begin position="441"/>
        <end position="461"/>
    </location>
</feature>
<dbReference type="AlphaFoldDB" id="A8NGC8"/>
<comment type="caution">
    <text evidence="8">The sequence shown here is derived from an EMBL/GenBank/DDBJ whole genome shotgun (WGS) entry which is preliminary data.</text>
</comment>
<feature type="transmembrane region" description="Helical" evidence="6">
    <location>
        <begin position="159"/>
        <end position="182"/>
    </location>
</feature>
<evidence type="ECO:0000259" key="7">
    <source>
        <dbReference type="PROSITE" id="PS50850"/>
    </source>
</evidence>
<dbReference type="PROSITE" id="PS50850">
    <property type="entry name" value="MFS"/>
    <property type="match status" value="1"/>
</dbReference>
<dbReference type="Pfam" id="PF07690">
    <property type="entry name" value="MFS_1"/>
    <property type="match status" value="1"/>
</dbReference>
<evidence type="ECO:0000256" key="5">
    <source>
        <dbReference type="ARBA" id="ARBA00023136"/>
    </source>
</evidence>
<evidence type="ECO:0000256" key="6">
    <source>
        <dbReference type="SAM" id="Phobius"/>
    </source>
</evidence>
<dbReference type="KEGG" id="cci:CC1G_05107"/>
<keyword evidence="9" id="KW-1185">Reference proteome</keyword>
<dbReference type="GO" id="GO:0016020">
    <property type="term" value="C:membrane"/>
    <property type="evidence" value="ECO:0007669"/>
    <property type="project" value="UniProtKB-SubCell"/>
</dbReference>
<keyword evidence="5 6" id="KW-0472">Membrane</keyword>
<protein>
    <recommendedName>
        <fullName evidence="7">Major facilitator superfamily (MFS) profile domain-containing protein</fullName>
    </recommendedName>
</protein>
<evidence type="ECO:0000313" key="9">
    <source>
        <dbReference type="Proteomes" id="UP000001861"/>
    </source>
</evidence>
<feature type="transmembrane region" description="Helical" evidence="6">
    <location>
        <begin position="309"/>
        <end position="328"/>
    </location>
</feature>
<dbReference type="InterPro" id="IPR011701">
    <property type="entry name" value="MFS"/>
</dbReference>
<feature type="transmembrane region" description="Helical" evidence="6">
    <location>
        <begin position="202"/>
        <end position="224"/>
    </location>
</feature>
<dbReference type="GeneID" id="6009903"/>
<keyword evidence="3 6" id="KW-0812">Transmembrane</keyword>
<dbReference type="HOGENOM" id="CLU_001265_54_6_1"/>
<evidence type="ECO:0000256" key="2">
    <source>
        <dbReference type="ARBA" id="ARBA00022448"/>
    </source>
</evidence>
<sequence length="473" mass="51671">MTTHLVADSDIAVVDRNTPAPYKTPLPKLQLAILCSVRLTDPICFTGVFPYINELLSRLHLVDNPAHIGFYSGLVESTFAFFQLISIYEWTKISDKVGRRPVVIWGSFGLSIATIGFGFTSNLWSILFTRALAGLFSGNAAVLHSILGELTDTTNQHIAFPIYGLFWPLGSILGPIIGGSLADPAKKYPKLFNYALFKEYPYFLPCFAAGLIAFGTAAAAGLFLRETHPNKQRSLCLQCHRSINFATELPDAKEERITMKELLKVPIMRSLTISGASLCFTATAFDAVFVLFCYTAVAEGGLGFSTSQIGYALAMAGSSSILIQILFLPTLLVRFEPARLYNFCMWLWPLCYIVLPALRVIVHSPFLLWVAIGFVLTVSRVACLAYSISMILVKNHAPSPYALGQSNGLVMFAMCGTRALAPAFVSSIYALSHKDPVAGGYLWVVLMVLISTLGCSLAGSIEHPEGQIQLHQD</sequence>